<feature type="binding site" evidence="8">
    <location>
        <position position="161"/>
    </location>
    <ligand>
        <name>deamido-NAD(+)</name>
        <dbReference type="ChEBI" id="CHEBI:58437"/>
        <note>ligand shared between two neighboring subunits</note>
    </ligand>
</feature>
<dbReference type="FunFam" id="3.40.50.620:FF:000106">
    <property type="entry name" value="Glutamine-dependent NAD(+) synthetase"/>
    <property type="match status" value="1"/>
</dbReference>
<dbReference type="GO" id="GO:0008795">
    <property type="term" value="F:NAD+ synthase activity"/>
    <property type="evidence" value="ECO:0007669"/>
    <property type="project" value="UniProtKB-UniRule"/>
</dbReference>
<organism evidence="12">
    <name type="scientific">uncultured marine thaumarchaeote KM3_145_B06</name>
    <dbReference type="NCBI Taxonomy" id="1456011"/>
    <lineage>
        <taxon>Archaea</taxon>
        <taxon>Nitrososphaerota</taxon>
        <taxon>environmental samples</taxon>
    </lineage>
</organism>
<evidence type="ECO:0000256" key="6">
    <source>
        <dbReference type="ARBA" id="ARBA00022842"/>
    </source>
</evidence>
<proteinExistence type="inferred from homology"/>
<dbReference type="HAMAP" id="MF_00193">
    <property type="entry name" value="NadE_ammonia_dep"/>
    <property type="match status" value="1"/>
</dbReference>
<comment type="similarity">
    <text evidence="1 8 9">Belongs to the NAD synthetase family.</text>
</comment>
<dbReference type="InterPro" id="IPR022926">
    <property type="entry name" value="NH(3)-dep_NAD(+)_synth"/>
</dbReference>
<comment type="function">
    <text evidence="8">Catalyzes the ATP-dependent amidation of deamido-NAD to form NAD. Uses ammonia as a nitrogen source.</text>
</comment>
<evidence type="ECO:0000256" key="4">
    <source>
        <dbReference type="ARBA" id="ARBA00022741"/>
    </source>
</evidence>
<gene>
    <name evidence="8 12" type="primary">nadE</name>
</gene>
<reference evidence="12" key="1">
    <citation type="journal article" date="2014" name="Genome Biol. Evol.">
        <title>Pangenome evidence for extensive interdomain horizontal transfer affecting lineage core and shell genes in uncultured planktonic thaumarchaeota and euryarchaeota.</title>
        <authorList>
            <person name="Deschamps P."/>
            <person name="Zivanovic Y."/>
            <person name="Moreira D."/>
            <person name="Rodriguez-Valera F."/>
            <person name="Lopez-Garcia P."/>
        </authorList>
    </citation>
    <scope>NUCLEOTIDE SEQUENCE</scope>
</reference>
<dbReference type="Pfam" id="PF02540">
    <property type="entry name" value="NAD_synthase"/>
    <property type="match status" value="1"/>
</dbReference>
<sequence>MNQEIQQEILRQDYTKIQESIESFLKNQVSQKKADGVVFGLSGGIDSTVVACLCSKVFKKNVLALVMPDSAVSPSSDTGDALKFIGENGIDYKLIDINTIHKRYSHYLEPDELALGNLRARIRSNIIYYYANIKNYLVLGTSDKSEYLLGYFTKFGDGSADMLPIVSIYKTQLRELAKTIGVPNNIITKKSSPNLWKGHDAEEEIGISYEEIDSALYCIIDKKLSIDKTIQKTEMSRKTVEKIYQMYQNTQHKRILPERV</sequence>
<keyword evidence="5 8" id="KW-0067">ATP-binding</keyword>
<feature type="binding site" description="in other chain" evidence="8">
    <location>
        <begin position="252"/>
        <end position="253"/>
    </location>
    <ligand>
        <name>deamido-NAD(+)</name>
        <dbReference type="ChEBI" id="CHEBI:58437"/>
        <note>ligand shared between two neighboring subunits</note>
    </ligand>
</feature>
<feature type="binding site" description="in other chain" evidence="8">
    <location>
        <position position="154"/>
    </location>
    <ligand>
        <name>deamido-NAD(+)</name>
        <dbReference type="ChEBI" id="CHEBI:58437"/>
        <note>ligand shared between two neighboring subunits</note>
    </ligand>
</feature>
<dbReference type="PANTHER" id="PTHR23090">
    <property type="entry name" value="NH 3 /GLUTAMINE-DEPENDENT NAD + SYNTHETASE"/>
    <property type="match status" value="1"/>
</dbReference>
<dbReference type="CDD" id="cd00553">
    <property type="entry name" value="NAD_synthase"/>
    <property type="match status" value="1"/>
</dbReference>
<keyword evidence="3 8" id="KW-0479">Metal-binding</keyword>
<comment type="pathway">
    <text evidence="8">Cofactor biosynthesis; NAD(+) biosynthesis; NAD(+) from deamido-NAD(+) (ammonia route): step 1/1.</text>
</comment>
<dbReference type="EMBL" id="KF900617">
    <property type="protein sequence ID" value="AIF01296.1"/>
    <property type="molecule type" value="Genomic_DNA"/>
</dbReference>
<dbReference type="AlphaFoldDB" id="A0A075GB30"/>
<feature type="binding site" description="in other chain" evidence="8">
    <location>
        <position position="121"/>
    </location>
    <ligand>
        <name>deamido-NAD(+)</name>
        <dbReference type="ChEBI" id="CHEBI:58437"/>
        <note>ligand shared between two neighboring subunits</note>
    </ligand>
</feature>
<dbReference type="UniPathway" id="UPA00253">
    <property type="reaction ID" value="UER00333"/>
</dbReference>
<keyword evidence="4 8" id="KW-0547">Nucleotide-binding</keyword>
<keyword evidence="7 8" id="KW-0520">NAD</keyword>
<dbReference type="NCBIfam" id="NF010587">
    <property type="entry name" value="PRK13980.1"/>
    <property type="match status" value="1"/>
</dbReference>
<dbReference type="InterPro" id="IPR003694">
    <property type="entry name" value="NAD_synthase"/>
</dbReference>
<name>A0A075GB30_9ARCH</name>
<protein>
    <recommendedName>
        <fullName evidence="8 10">NH(3)-dependent NAD(+) synthetase</fullName>
        <ecNumber evidence="8 10">6.3.1.5</ecNumber>
    </recommendedName>
</protein>
<evidence type="ECO:0000256" key="5">
    <source>
        <dbReference type="ARBA" id="ARBA00022840"/>
    </source>
</evidence>
<dbReference type="GO" id="GO:0005737">
    <property type="term" value="C:cytoplasm"/>
    <property type="evidence" value="ECO:0007669"/>
    <property type="project" value="InterPro"/>
</dbReference>
<feature type="binding site" evidence="8">
    <location>
        <position position="192"/>
    </location>
    <ligand>
        <name>ATP</name>
        <dbReference type="ChEBI" id="CHEBI:30616"/>
    </ligand>
</feature>
<comment type="catalytic activity">
    <reaction evidence="8 10">
        <text>deamido-NAD(+) + NH4(+) + ATP = AMP + diphosphate + NAD(+) + H(+)</text>
        <dbReference type="Rhea" id="RHEA:21188"/>
        <dbReference type="ChEBI" id="CHEBI:15378"/>
        <dbReference type="ChEBI" id="CHEBI:28938"/>
        <dbReference type="ChEBI" id="CHEBI:30616"/>
        <dbReference type="ChEBI" id="CHEBI:33019"/>
        <dbReference type="ChEBI" id="CHEBI:57540"/>
        <dbReference type="ChEBI" id="CHEBI:58437"/>
        <dbReference type="ChEBI" id="CHEBI:456215"/>
        <dbReference type="EC" id="6.3.1.5"/>
    </reaction>
</comment>
<evidence type="ECO:0000256" key="8">
    <source>
        <dbReference type="HAMAP-Rule" id="MF_00193"/>
    </source>
</evidence>
<dbReference type="EC" id="6.3.1.5" evidence="8 10"/>
<dbReference type="SUPFAM" id="SSF52402">
    <property type="entry name" value="Adenine nucleotide alpha hydrolases-like"/>
    <property type="match status" value="1"/>
</dbReference>
<feature type="binding site" evidence="8">
    <location>
        <position position="170"/>
    </location>
    <ligand>
        <name>ATP</name>
        <dbReference type="ChEBI" id="CHEBI:30616"/>
    </ligand>
</feature>
<keyword evidence="2 8" id="KW-0436">Ligase</keyword>
<dbReference type="GO" id="GO:0009435">
    <property type="term" value="P:NAD+ biosynthetic process"/>
    <property type="evidence" value="ECO:0007669"/>
    <property type="project" value="UniProtKB-UniRule"/>
</dbReference>
<evidence type="ECO:0000259" key="11">
    <source>
        <dbReference type="Pfam" id="PF02540"/>
    </source>
</evidence>
<evidence type="ECO:0000256" key="7">
    <source>
        <dbReference type="ARBA" id="ARBA00023027"/>
    </source>
</evidence>
<evidence type="ECO:0000256" key="2">
    <source>
        <dbReference type="ARBA" id="ARBA00022598"/>
    </source>
</evidence>
<evidence type="ECO:0000256" key="1">
    <source>
        <dbReference type="ARBA" id="ARBA00005859"/>
    </source>
</evidence>
<evidence type="ECO:0000256" key="10">
    <source>
        <dbReference type="RuleBase" id="RU003812"/>
    </source>
</evidence>
<dbReference type="GO" id="GO:0046872">
    <property type="term" value="F:metal ion binding"/>
    <property type="evidence" value="ECO:0007669"/>
    <property type="project" value="UniProtKB-KW"/>
</dbReference>
<dbReference type="Gene3D" id="3.40.50.620">
    <property type="entry name" value="HUPs"/>
    <property type="match status" value="1"/>
</dbReference>
<dbReference type="GO" id="GO:0005524">
    <property type="term" value="F:ATP binding"/>
    <property type="evidence" value="ECO:0007669"/>
    <property type="project" value="UniProtKB-UniRule"/>
</dbReference>
<accession>A0A075GB30</accession>
<dbReference type="PANTHER" id="PTHR23090:SF9">
    <property type="entry name" value="GLUTAMINE-DEPENDENT NAD(+) SYNTHETASE"/>
    <property type="match status" value="1"/>
</dbReference>
<dbReference type="GO" id="GO:0004359">
    <property type="term" value="F:glutaminase activity"/>
    <property type="evidence" value="ECO:0007669"/>
    <property type="project" value="InterPro"/>
</dbReference>
<dbReference type="InterPro" id="IPR022310">
    <property type="entry name" value="NAD/GMP_synthase"/>
</dbReference>
<feature type="binding site" evidence="8">
    <location>
        <position position="46"/>
    </location>
    <ligand>
        <name>Mg(2+)</name>
        <dbReference type="ChEBI" id="CHEBI:18420"/>
    </ligand>
</feature>
<evidence type="ECO:0000313" key="12">
    <source>
        <dbReference type="EMBL" id="AIF01296.1"/>
    </source>
</evidence>
<comment type="subunit">
    <text evidence="8">Homodimer.</text>
</comment>
<evidence type="ECO:0000256" key="9">
    <source>
        <dbReference type="RuleBase" id="RU003811"/>
    </source>
</evidence>
<evidence type="ECO:0000256" key="3">
    <source>
        <dbReference type="ARBA" id="ARBA00022723"/>
    </source>
</evidence>
<dbReference type="GO" id="GO:0003952">
    <property type="term" value="F:NAD+ synthase (glutamine-hydrolyzing) activity"/>
    <property type="evidence" value="ECO:0007669"/>
    <property type="project" value="InterPro"/>
</dbReference>
<feature type="binding site" evidence="8">
    <location>
        <position position="141"/>
    </location>
    <ligand>
        <name>ATP</name>
        <dbReference type="ChEBI" id="CHEBI:30616"/>
    </ligand>
</feature>
<feature type="domain" description="NAD/GMP synthase" evidence="11">
    <location>
        <begin position="19"/>
        <end position="257"/>
    </location>
</feature>
<keyword evidence="6 8" id="KW-0460">Magnesium</keyword>
<dbReference type="NCBIfam" id="TIGR00552">
    <property type="entry name" value="nadE"/>
    <property type="match status" value="1"/>
</dbReference>
<feature type="binding site" evidence="8">
    <location>
        <begin position="40"/>
        <end position="47"/>
    </location>
    <ligand>
        <name>ATP</name>
        <dbReference type="ChEBI" id="CHEBI:30616"/>
    </ligand>
</feature>
<dbReference type="InterPro" id="IPR014729">
    <property type="entry name" value="Rossmann-like_a/b/a_fold"/>
</dbReference>
<feature type="binding site" evidence="8">
    <location>
        <position position="146"/>
    </location>
    <ligand>
        <name>Mg(2+)</name>
        <dbReference type="ChEBI" id="CHEBI:18420"/>
    </ligand>
</feature>